<name>J7LFG6_NOCAA</name>
<dbReference type="AlphaFoldDB" id="J7LFG6"/>
<organism evidence="1 2">
    <name type="scientific">Nocardiopsis alba (strain ATCC BAA-2165 / BE74)</name>
    <dbReference type="NCBI Taxonomy" id="1205910"/>
    <lineage>
        <taxon>Bacteria</taxon>
        <taxon>Bacillati</taxon>
        <taxon>Actinomycetota</taxon>
        <taxon>Actinomycetes</taxon>
        <taxon>Streptosporangiales</taxon>
        <taxon>Nocardiopsidaceae</taxon>
        <taxon>Nocardiopsis</taxon>
    </lineage>
</organism>
<dbReference type="KEGG" id="nal:B005_4416"/>
<dbReference type="PATRIC" id="fig|1205910.3.peg.4173"/>
<protein>
    <submittedName>
        <fullName evidence="1">Uncharacterized protein</fullName>
    </submittedName>
</protein>
<gene>
    <name evidence="1" type="ordered locus">B005_4416</name>
</gene>
<reference evidence="2" key="2">
    <citation type="submission" date="2012-08" db="EMBL/GenBank/DDBJ databases">
        <title>Whole-genome sequence of Nocardiopsis alba strain ATCC BAA-2165 associated with honeybees.</title>
        <authorList>
            <person name="Qiao J."/>
            <person name="Chen L."/>
            <person name="Li Y."/>
            <person name="Wang J."/>
            <person name="Zhang W."/>
            <person name="Chen S."/>
        </authorList>
    </citation>
    <scope>NUCLEOTIDE SEQUENCE [LARGE SCALE GENOMIC DNA]</scope>
    <source>
        <strain evidence="2">ATCC BAA-2165 / BE74</strain>
    </source>
</reference>
<accession>J7LFG6</accession>
<dbReference type="RefSeq" id="WP_014912039.1">
    <property type="nucleotide sequence ID" value="NC_018524.1"/>
</dbReference>
<evidence type="ECO:0000313" key="1">
    <source>
        <dbReference type="EMBL" id="AFR09584.1"/>
    </source>
</evidence>
<reference evidence="1 2" key="1">
    <citation type="journal article" date="2012" name="J. Bacteriol.">
        <title>Whole-Genome Sequence of Nocardiopsis alba Strain ATCC BAA-2165, Associated with Honeybees.</title>
        <authorList>
            <person name="Qiao J."/>
            <person name="Chen L."/>
            <person name="Li Y."/>
            <person name="Wang J."/>
            <person name="Zhang W."/>
            <person name="Chen S."/>
        </authorList>
    </citation>
    <scope>NUCLEOTIDE SEQUENCE [LARGE SCALE GENOMIC DNA]</scope>
    <source>
        <strain evidence="2">ATCC BAA-2165 / BE74</strain>
    </source>
</reference>
<dbReference type="HOGENOM" id="CLU_3236696_0_0_11"/>
<evidence type="ECO:0000313" key="2">
    <source>
        <dbReference type="Proteomes" id="UP000003779"/>
    </source>
</evidence>
<dbReference type="EMBL" id="CP003788">
    <property type="protein sequence ID" value="AFR09584.1"/>
    <property type="molecule type" value="Genomic_DNA"/>
</dbReference>
<dbReference type="Proteomes" id="UP000003779">
    <property type="component" value="Chromosome"/>
</dbReference>
<proteinExistence type="predicted"/>
<sequence length="43" mass="4913">MSISHRASASCRDDLYLIVEAEDGRRFVHEPPLCDDGHWVISE</sequence>